<reference evidence="2 3" key="1">
    <citation type="journal article" date="2010" name="J. Bacteriol.">
        <title>Complete genome sequence analysis of Leuconostoc kimchii IMSNU 11154.</title>
        <authorList>
            <person name="Oh H.M."/>
            <person name="Cho Y.J."/>
            <person name="Kim B.K."/>
            <person name="Roe J.H."/>
            <person name="Kang S.O."/>
            <person name="Nahm B.H."/>
            <person name="Jeong G."/>
            <person name="Han H.U."/>
            <person name="Chun J."/>
        </authorList>
    </citation>
    <scope>NUCLEOTIDE SEQUENCE [LARGE SCALE GENOMIC DNA]</scope>
    <source>
        <strain evidence="3">IMSNU 11154 / KCTC 2386 / IH25</strain>
        <plasmid evidence="2 3">LkipL48</plasmid>
    </source>
</reference>
<feature type="transmembrane region" description="Helical" evidence="1">
    <location>
        <begin position="6"/>
        <end position="26"/>
    </location>
</feature>
<gene>
    <name evidence="2" type="ordered locus">LKI_10821</name>
</gene>
<dbReference type="PATRIC" id="fig|762051.18.peg.2153"/>
<sequence>MSEKILSIVAAVSLGVFGILLSYLALTLNEKKLKNIIDDPNGSEYDFIILIILGLSWIGQKINFGKITGVKVITFVVGIICIVLSGVYIFAYILA</sequence>
<dbReference type="Proteomes" id="UP000002362">
    <property type="component" value="Plasmid LkipL48"/>
</dbReference>
<evidence type="ECO:0000313" key="2">
    <source>
        <dbReference type="EMBL" id="ADG39543.1"/>
    </source>
</evidence>
<dbReference type="HOGENOM" id="CLU_2369445_0_0_9"/>
<keyword evidence="1" id="KW-1133">Transmembrane helix</keyword>
<dbReference type="KEGG" id="lki:LKI_10821"/>
<keyword evidence="2" id="KW-0614">Plasmid</keyword>
<evidence type="ECO:0000256" key="1">
    <source>
        <dbReference type="SAM" id="Phobius"/>
    </source>
</evidence>
<proteinExistence type="predicted"/>
<organism evidence="2 3">
    <name type="scientific">Leuconostoc kimchii (strain IMSNU 11154 / KCTC 2386 / IH25)</name>
    <dbReference type="NCBI Taxonomy" id="762051"/>
    <lineage>
        <taxon>Bacteria</taxon>
        <taxon>Bacillati</taxon>
        <taxon>Bacillota</taxon>
        <taxon>Bacilli</taxon>
        <taxon>Lactobacillales</taxon>
        <taxon>Lactobacillaceae</taxon>
        <taxon>Leuconostoc</taxon>
    </lineage>
</organism>
<geneLocation type="plasmid" evidence="2 3">
    <name>LkipL48</name>
</geneLocation>
<protein>
    <submittedName>
        <fullName evidence="2">Uncharacterized protein</fullName>
    </submittedName>
</protein>
<name>D5SZU4_LEUKI</name>
<dbReference type="EMBL" id="CP001757">
    <property type="protein sequence ID" value="ADG39543.1"/>
    <property type="molecule type" value="Genomic_DNA"/>
</dbReference>
<keyword evidence="1" id="KW-0812">Transmembrane</keyword>
<accession>D5SZU4</accession>
<feature type="transmembrane region" description="Helical" evidence="1">
    <location>
        <begin position="47"/>
        <end position="64"/>
    </location>
</feature>
<feature type="transmembrane region" description="Helical" evidence="1">
    <location>
        <begin position="70"/>
        <end position="94"/>
    </location>
</feature>
<keyword evidence="1" id="KW-0472">Membrane</keyword>
<dbReference type="RefSeq" id="WP_013102154.1">
    <property type="nucleotide sequence ID" value="NC_014135.1"/>
</dbReference>
<dbReference type="AlphaFoldDB" id="D5SZU4"/>
<evidence type="ECO:0000313" key="3">
    <source>
        <dbReference type="Proteomes" id="UP000002362"/>
    </source>
</evidence>